<comment type="caution">
    <text evidence="8">The sequence shown here is derived from an EMBL/GenBank/DDBJ whole genome shotgun (WGS) entry which is preliminary data.</text>
</comment>
<comment type="cofactor">
    <cofactor evidence="6">
        <name>[2Fe-2S] cluster</name>
        <dbReference type="ChEBI" id="CHEBI:190135"/>
    </cofactor>
</comment>
<evidence type="ECO:0000256" key="1">
    <source>
        <dbReference type="ARBA" id="ARBA00010643"/>
    </source>
</evidence>
<dbReference type="FunFam" id="1.10.10.1590:FF:000001">
    <property type="entry name" value="NADH-quinone oxidoreductase subunit E"/>
    <property type="match status" value="1"/>
</dbReference>
<sequence>MSQLDHECKCHNLNEEEKYALLTRIINEYEKNESNLIQILHMAQTIFGFLPYETQKFIAEQMDLPVSKVSGVVTFYSFFSTEPKGQYTIKVCLGTACYVRGGKKILEKLKENLGIDVGETTKDLKFSLEVMRCLGACGLSPVISINGKIYKRVNANKIQQILKTY</sequence>
<dbReference type="Proteomes" id="UP000675664">
    <property type="component" value="Unassembled WGS sequence"/>
</dbReference>
<feature type="binding site" evidence="7">
    <location>
        <position position="137"/>
    </location>
    <ligand>
        <name>[2Fe-2S] cluster</name>
        <dbReference type="ChEBI" id="CHEBI:190135"/>
    </ligand>
</feature>
<dbReference type="CDD" id="cd03064">
    <property type="entry name" value="TRX_Fd_NuoE"/>
    <property type="match status" value="1"/>
</dbReference>
<gene>
    <name evidence="8" type="ORF">KCX82_15715</name>
</gene>
<dbReference type="InterPro" id="IPR042128">
    <property type="entry name" value="NuoE_dom"/>
</dbReference>
<keyword evidence="3 7" id="KW-0479">Metal-binding</keyword>
<dbReference type="GO" id="GO:0046872">
    <property type="term" value="F:metal ion binding"/>
    <property type="evidence" value="ECO:0007669"/>
    <property type="project" value="UniProtKB-KW"/>
</dbReference>
<keyword evidence="2 7" id="KW-0001">2Fe-2S</keyword>
<comment type="similarity">
    <text evidence="1">Belongs to the complex I 24 kDa subunit family.</text>
</comment>
<evidence type="ECO:0000256" key="5">
    <source>
        <dbReference type="ARBA" id="ARBA00023014"/>
    </source>
</evidence>
<dbReference type="PANTHER" id="PTHR43342:SF2">
    <property type="entry name" value="POTENTIAL NAD-REDUCING HYDROGENASE SUBUNIT"/>
    <property type="match status" value="1"/>
</dbReference>
<feature type="binding site" evidence="7">
    <location>
        <position position="92"/>
    </location>
    <ligand>
        <name>[2Fe-2S] cluster</name>
        <dbReference type="ChEBI" id="CHEBI:190135"/>
    </ligand>
</feature>
<evidence type="ECO:0000256" key="2">
    <source>
        <dbReference type="ARBA" id="ARBA00022714"/>
    </source>
</evidence>
<proteinExistence type="inferred from homology"/>
<evidence type="ECO:0000313" key="8">
    <source>
        <dbReference type="EMBL" id="MBR0599334.1"/>
    </source>
</evidence>
<keyword evidence="5 7" id="KW-0411">Iron-sulfur</keyword>
<dbReference type="InterPro" id="IPR002023">
    <property type="entry name" value="NuoE-like"/>
</dbReference>
<dbReference type="AlphaFoldDB" id="A0A8J8B2I4"/>
<organism evidence="8 9">
    <name type="scientific">Sinanaerobacter chloroacetimidivorans</name>
    <dbReference type="NCBI Taxonomy" id="2818044"/>
    <lineage>
        <taxon>Bacteria</taxon>
        <taxon>Bacillati</taxon>
        <taxon>Bacillota</taxon>
        <taxon>Clostridia</taxon>
        <taxon>Peptostreptococcales</taxon>
        <taxon>Anaerovoracaceae</taxon>
        <taxon>Sinanaerobacter</taxon>
    </lineage>
</organism>
<evidence type="ECO:0000256" key="6">
    <source>
        <dbReference type="ARBA" id="ARBA00034078"/>
    </source>
</evidence>
<comment type="cofactor">
    <cofactor evidence="7">
        <name>[2Fe-2S] cluster</name>
        <dbReference type="ChEBI" id="CHEBI:190135"/>
    </cofactor>
    <text evidence="7">Binds 1 [2Fe-2S] cluster.</text>
</comment>
<evidence type="ECO:0000256" key="3">
    <source>
        <dbReference type="ARBA" id="ARBA00022723"/>
    </source>
</evidence>
<dbReference type="EMBL" id="JAGSND010000012">
    <property type="protein sequence ID" value="MBR0599334.1"/>
    <property type="molecule type" value="Genomic_DNA"/>
</dbReference>
<evidence type="ECO:0000256" key="4">
    <source>
        <dbReference type="ARBA" id="ARBA00023004"/>
    </source>
</evidence>
<accession>A0A8J8B2I4</accession>
<dbReference type="PIRSF" id="PIRSF000216">
    <property type="entry name" value="NADH_DH_24kDa"/>
    <property type="match status" value="1"/>
</dbReference>
<evidence type="ECO:0000313" key="9">
    <source>
        <dbReference type="Proteomes" id="UP000675664"/>
    </source>
</evidence>
<dbReference type="Pfam" id="PF01257">
    <property type="entry name" value="2Fe-2S_thioredx"/>
    <property type="match status" value="1"/>
</dbReference>
<dbReference type="InterPro" id="IPR036249">
    <property type="entry name" value="Thioredoxin-like_sf"/>
</dbReference>
<dbReference type="Gene3D" id="1.10.10.1590">
    <property type="entry name" value="NADH-quinone oxidoreductase subunit E"/>
    <property type="match status" value="1"/>
</dbReference>
<dbReference type="InterPro" id="IPR041921">
    <property type="entry name" value="NuoE_N"/>
</dbReference>
<dbReference type="GO" id="GO:0051537">
    <property type="term" value="F:2 iron, 2 sulfur cluster binding"/>
    <property type="evidence" value="ECO:0007669"/>
    <property type="project" value="UniProtKB-KW"/>
</dbReference>
<protein>
    <submittedName>
        <fullName evidence="8">NAD(P)H-dependent oxidoreductase subunit E</fullName>
    </submittedName>
</protein>
<dbReference type="PANTHER" id="PTHR43342">
    <property type="entry name" value="NADH-QUINONE OXIDOREDUCTASE, E SUBUNIT"/>
    <property type="match status" value="1"/>
</dbReference>
<keyword evidence="9" id="KW-1185">Reference proteome</keyword>
<dbReference type="Gene3D" id="3.40.30.10">
    <property type="entry name" value="Glutaredoxin"/>
    <property type="match status" value="1"/>
</dbReference>
<reference evidence="8" key="1">
    <citation type="submission" date="2021-04" db="EMBL/GenBank/DDBJ databases">
        <title>Sinoanaerobacter chloroacetimidivorans sp. nov., an obligate anaerobic bacterium isolated from anaerobic sludge.</title>
        <authorList>
            <person name="Bao Y."/>
        </authorList>
    </citation>
    <scope>NUCLEOTIDE SEQUENCE</scope>
    <source>
        <strain evidence="8">BAD-6</strain>
    </source>
</reference>
<reference evidence="8" key="2">
    <citation type="submission" date="2021-04" db="EMBL/GenBank/DDBJ databases">
        <authorList>
            <person name="Liu J."/>
        </authorList>
    </citation>
    <scope>NUCLEOTIDE SEQUENCE</scope>
    <source>
        <strain evidence="8">BAD-6</strain>
    </source>
</reference>
<dbReference type="SUPFAM" id="SSF52833">
    <property type="entry name" value="Thioredoxin-like"/>
    <property type="match status" value="1"/>
</dbReference>
<feature type="binding site" evidence="7">
    <location>
        <position position="97"/>
    </location>
    <ligand>
        <name>[2Fe-2S] cluster</name>
        <dbReference type="ChEBI" id="CHEBI:190135"/>
    </ligand>
</feature>
<dbReference type="GO" id="GO:0016491">
    <property type="term" value="F:oxidoreductase activity"/>
    <property type="evidence" value="ECO:0007669"/>
    <property type="project" value="InterPro"/>
</dbReference>
<dbReference type="RefSeq" id="WP_227019465.1">
    <property type="nucleotide sequence ID" value="NZ_JAGSND010000012.1"/>
</dbReference>
<evidence type="ECO:0000256" key="7">
    <source>
        <dbReference type="PIRSR" id="PIRSR000216-1"/>
    </source>
</evidence>
<dbReference type="InterPro" id="IPR028431">
    <property type="entry name" value="NADP_DH_HndA-like"/>
</dbReference>
<keyword evidence="4 7" id="KW-0408">Iron</keyword>
<name>A0A8J8B2I4_9FIRM</name>
<feature type="binding site" evidence="7">
    <location>
        <position position="133"/>
    </location>
    <ligand>
        <name>[2Fe-2S] cluster</name>
        <dbReference type="ChEBI" id="CHEBI:190135"/>
    </ligand>
</feature>